<evidence type="ECO:0000259" key="2">
    <source>
        <dbReference type="Pfam" id="PF24732"/>
    </source>
</evidence>
<dbReference type="Pfam" id="PF24732">
    <property type="entry name" value="ParE_like"/>
    <property type="match status" value="1"/>
</dbReference>
<dbReference type="Pfam" id="PF24730">
    <property type="entry name" value="DUF7682"/>
    <property type="match status" value="1"/>
</dbReference>
<evidence type="ECO:0000313" key="4">
    <source>
        <dbReference type="Proteomes" id="UP001442494"/>
    </source>
</evidence>
<feature type="domain" description="ParE-like toxin" evidence="2">
    <location>
        <begin position="56"/>
        <end position="121"/>
    </location>
</feature>
<dbReference type="EMBL" id="JAMPKK010000022">
    <property type="protein sequence ID" value="MEP0865156.1"/>
    <property type="molecule type" value="Genomic_DNA"/>
</dbReference>
<dbReference type="RefSeq" id="WP_190419140.1">
    <property type="nucleotide sequence ID" value="NZ_JAMPKK010000022.1"/>
</dbReference>
<feature type="domain" description="DUF7682" evidence="1">
    <location>
        <begin position="4"/>
        <end position="25"/>
    </location>
</feature>
<keyword evidence="4" id="KW-1185">Reference proteome</keyword>
<protein>
    <recommendedName>
        <fullName evidence="5">Recombination activating protein 1</fullName>
    </recommendedName>
</protein>
<sequence length="126" mass="14797">MTTRKKTFPCGHKGYGQICHRCASERATWVQKKQEKQQWEETFANDPIDLRHLPAHLVVKARTIIARLENTRNYTEFKGKRLRHNRTIISIPLSRDYRMICRDCGSRLVPEEVMSHEEYNVCKPGG</sequence>
<evidence type="ECO:0000313" key="3">
    <source>
        <dbReference type="EMBL" id="MEP0865156.1"/>
    </source>
</evidence>
<proteinExistence type="predicted"/>
<organism evidence="3 4">
    <name type="scientific">Funiculus sociatus GB2-A5</name>
    <dbReference type="NCBI Taxonomy" id="2933946"/>
    <lineage>
        <taxon>Bacteria</taxon>
        <taxon>Bacillati</taxon>
        <taxon>Cyanobacteriota</taxon>
        <taxon>Cyanophyceae</taxon>
        <taxon>Coleofasciculales</taxon>
        <taxon>Coleofasciculaceae</taxon>
        <taxon>Funiculus</taxon>
    </lineage>
</organism>
<reference evidence="3 4" key="1">
    <citation type="submission" date="2022-04" db="EMBL/GenBank/DDBJ databases">
        <title>Positive selection, recombination, and allopatry shape intraspecific diversity of widespread and dominant cyanobacteria.</title>
        <authorList>
            <person name="Wei J."/>
            <person name="Shu W."/>
            <person name="Hu C."/>
        </authorList>
    </citation>
    <scope>NUCLEOTIDE SEQUENCE [LARGE SCALE GENOMIC DNA]</scope>
    <source>
        <strain evidence="3 4">GB2-A5</strain>
    </source>
</reference>
<evidence type="ECO:0000259" key="1">
    <source>
        <dbReference type="Pfam" id="PF24730"/>
    </source>
</evidence>
<name>A0ABV0JP04_9CYAN</name>
<evidence type="ECO:0008006" key="5">
    <source>
        <dbReference type="Google" id="ProtNLM"/>
    </source>
</evidence>
<dbReference type="InterPro" id="IPR056099">
    <property type="entry name" value="DUF7682"/>
</dbReference>
<gene>
    <name evidence="3" type="ORF">NDI37_11835</name>
</gene>
<comment type="caution">
    <text evidence="3">The sequence shown here is derived from an EMBL/GenBank/DDBJ whole genome shotgun (WGS) entry which is preliminary data.</text>
</comment>
<dbReference type="Proteomes" id="UP001442494">
    <property type="component" value="Unassembled WGS sequence"/>
</dbReference>
<dbReference type="InterPro" id="IPR056925">
    <property type="entry name" value="ParE-like"/>
</dbReference>
<accession>A0ABV0JP04</accession>